<dbReference type="InterPro" id="IPR001461">
    <property type="entry name" value="Aspartic_peptidase_A1"/>
</dbReference>
<evidence type="ECO:0000256" key="1">
    <source>
        <dbReference type="ARBA" id="ARBA00007447"/>
    </source>
</evidence>
<dbReference type="Proteomes" id="UP000827721">
    <property type="component" value="Unassembled WGS sequence"/>
</dbReference>
<dbReference type="InterPro" id="IPR032799">
    <property type="entry name" value="TAXi_C"/>
</dbReference>
<dbReference type="SUPFAM" id="SSF50630">
    <property type="entry name" value="Acid proteases"/>
    <property type="match status" value="1"/>
</dbReference>
<organism evidence="3 4">
    <name type="scientific">Xanthoceras sorbifolium</name>
    <dbReference type="NCBI Taxonomy" id="99658"/>
    <lineage>
        <taxon>Eukaryota</taxon>
        <taxon>Viridiplantae</taxon>
        <taxon>Streptophyta</taxon>
        <taxon>Embryophyta</taxon>
        <taxon>Tracheophyta</taxon>
        <taxon>Spermatophyta</taxon>
        <taxon>Magnoliopsida</taxon>
        <taxon>eudicotyledons</taxon>
        <taxon>Gunneridae</taxon>
        <taxon>Pentapetalae</taxon>
        <taxon>rosids</taxon>
        <taxon>malvids</taxon>
        <taxon>Sapindales</taxon>
        <taxon>Sapindaceae</taxon>
        <taxon>Xanthoceroideae</taxon>
        <taxon>Xanthoceras</taxon>
    </lineage>
</organism>
<sequence>MLAYPMAAARPGDDLDTCYDFSKSNTVTVPKISFFFRDGIVVSMPGKSSLITYTKTQVCLGFALYEPGDDERIIRNQAQRTMEIVYDIAGKRIGFTPNGCN</sequence>
<comment type="similarity">
    <text evidence="1">Belongs to the peptidase A1 family.</text>
</comment>
<evidence type="ECO:0000313" key="4">
    <source>
        <dbReference type="Proteomes" id="UP000827721"/>
    </source>
</evidence>
<proteinExistence type="inferred from homology"/>
<comment type="caution">
    <text evidence="3">The sequence shown here is derived from an EMBL/GenBank/DDBJ whole genome shotgun (WGS) entry which is preliminary data.</text>
</comment>
<protein>
    <recommendedName>
        <fullName evidence="2">Peptidase A1 domain-containing protein</fullName>
    </recommendedName>
</protein>
<dbReference type="Pfam" id="PF14541">
    <property type="entry name" value="TAXi_C"/>
    <property type="match status" value="1"/>
</dbReference>
<evidence type="ECO:0000259" key="2">
    <source>
        <dbReference type="PROSITE" id="PS51767"/>
    </source>
</evidence>
<dbReference type="EMBL" id="JAFEMO010000003">
    <property type="protein sequence ID" value="KAH7574011.1"/>
    <property type="molecule type" value="Genomic_DNA"/>
</dbReference>
<dbReference type="InterPro" id="IPR021109">
    <property type="entry name" value="Peptidase_aspartic_dom_sf"/>
</dbReference>
<dbReference type="InterPro" id="IPR033121">
    <property type="entry name" value="PEPTIDASE_A1"/>
</dbReference>
<keyword evidence="4" id="KW-1185">Reference proteome</keyword>
<evidence type="ECO:0000313" key="3">
    <source>
        <dbReference type="EMBL" id="KAH7574011.1"/>
    </source>
</evidence>
<accession>A0ABQ8IBJ2</accession>
<dbReference type="Gene3D" id="2.40.70.10">
    <property type="entry name" value="Acid Proteases"/>
    <property type="match status" value="1"/>
</dbReference>
<gene>
    <name evidence="3" type="ORF">JRO89_XS03G0239600</name>
</gene>
<dbReference type="PANTHER" id="PTHR13683">
    <property type="entry name" value="ASPARTYL PROTEASES"/>
    <property type="match status" value="1"/>
</dbReference>
<dbReference type="PROSITE" id="PS51767">
    <property type="entry name" value="PEPTIDASE_A1"/>
    <property type="match status" value="1"/>
</dbReference>
<name>A0ABQ8IBJ2_9ROSI</name>
<feature type="domain" description="Peptidase A1" evidence="2">
    <location>
        <begin position="1"/>
        <end position="96"/>
    </location>
</feature>
<dbReference type="PANTHER" id="PTHR13683:SF750">
    <property type="entry name" value="ASPARTYL PROTEASE AED1"/>
    <property type="match status" value="1"/>
</dbReference>
<reference evidence="3 4" key="1">
    <citation type="submission" date="2021-02" db="EMBL/GenBank/DDBJ databases">
        <title>Plant Genome Project.</title>
        <authorList>
            <person name="Zhang R.-G."/>
        </authorList>
    </citation>
    <scope>NUCLEOTIDE SEQUENCE [LARGE SCALE GENOMIC DNA]</scope>
    <source>
        <tissue evidence="3">Leaves</tissue>
    </source>
</reference>